<dbReference type="SUPFAM" id="SSF57783">
    <property type="entry name" value="Zinc beta-ribbon"/>
    <property type="match status" value="1"/>
</dbReference>
<evidence type="ECO:0000256" key="1">
    <source>
        <dbReference type="ARBA" id="ARBA00022478"/>
    </source>
</evidence>
<keyword evidence="6 12" id="KW-0479">Metal-binding</keyword>
<evidence type="ECO:0000256" key="12">
    <source>
        <dbReference type="HAMAP-Rule" id="MF_00974"/>
    </source>
</evidence>
<evidence type="ECO:0000313" key="16">
    <source>
        <dbReference type="EMBL" id="NHE56694.1"/>
    </source>
</evidence>
<dbReference type="RefSeq" id="WP_166144926.1">
    <property type="nucleotide sequence ID" value="NZ_JAANYN010000002.1"/>
</dbReference>
<dbReference type="InterPro" id="IPR013264">
    <property type="entry name" value="DNAG_N"/>
</dbReference>
<protein>
    <recommendedName>
        <fullName evidence="12 13">DNA primase</fullName>
        <ecNumber evidence="12">2.7.7.101</ecNumber>
    </recommendedName>
</protein>
<dbReference type="SMART" id="SM00400">
    <property type="entry name" value="ZnF_CHCC"/>
    <property type="match status" value="1"/>
</dbReference>
<evidence type="ECO:0000256" key="11">
    <source>
        <dbReference type="ARBA" id="ARBA00023163"/>
    </source>
</evidence>
<reference evidence="16 17" key="1">
    <citation type="submission" date="2020-03" db="EMBL/GenBank/DDBJ databases">
        <title>Cyclobacterium plantarum sp. nov., a marine bacterium isolated from a coastal-marine wetland.</title>
        <authorList>
            <person name="Sanchez-Porro C."/>
            <person name="Ventosa A."/>
            <person name="Amoozegar M."/>
        </authorList>
    </citation>
    <scope>NUCLEOTIDE SEQUENCE [LARGE SCALE GENOMIC DNA]</scope>
    <source>
        <strain evidence="16 17">GBPx2</strain>
    </source>
</reference>
<comment type="function">
    <text evidence="12 13">RNA polymerase that catalyzes the synthesis of short RNA molecules used as primers for DNA polymerase during DNA replication.</text>
</comment>
<dbReference type="InterPro" id="IPR006295">
    <property type="entry name" value="DNA_primase_DnaG"/>
</dbReference>
<dbReference type="PROSITE" id="PS50880">
    <property type="entry name" value="TOPRIM"/>
    <property type="match status" value="1"/>
</dbReference>
<keyword evidence="5 12" id="KW-0235">DNA replication</keyword>
<evidence type="ECO:0000256" key="7">
    <source>
        <dbReference type="ARBA" id="ARBA00022771"/>
    </source>
</evidence>
<dbReference type="SMART" id="SM00493">
    <property type="entry name" value="TOPRIM"/>
    <property type="match status" value="1"/>
</dbReference>
<dbReference type="CDD" id="cd03364">
    <property type="entry name" value="TOPRIM_DnaG_primases"/>
    <property type="match status" value="1"/>
</dbReference>
<evidence type="ECO:0000256" key="5">
    <source>
        <dbReference type="ARBA" id="ARBA00022705"/>
    </source>
</evidence>
<dbReference type="InterPro" id="IPR030846">
    <property type="entry name" value="DnaG_bac"/>
</dbReference>
<gene>
    <name evidence="12 16" type="primary">dnaG</name>
    <name evidence="16" type="ORF">G9Q97_07695</name>
</gene>
<keyword evidence="9" id="KW-0460">Magnesium</keyword>
<keyword evidence="4 12" id="KW-0548">Nucleotidyltransferase</keyword>
<keyword evidence="17" id="KW-1185">Reference proteome</keyword>
<keyword evidence="1 12" id="KW-0240">DNA-directed RNA polymerase</keyword>
<dbReference type="InterPro" id="IPR037068">
    <property type="entry name" value="DNA_primase_core_N_sf"/>
</dbReference>
<evidence type="ECO:0000256" key="13">
    <source>
        <dbReference type="PIRNR" id="PIRNR002811"/>
    </source>
</evidence>
<feature type="zinc finger region" description="CHC2-type" evidence="12">
    <location>
        <begin position="38"/>
        <end position="62"/>
    </location>
</feature>
<dbReference type="Pfam" id="PF01807">
    <property type="entry name" value="Zn_ribbon_DnaG"/>
    <property type="match status" value="1"/>
</dbReference>
<keyword evidence="11 12" id="KW-0804">Transcription</keyword>
<proteinExistence type="inferred from homology"/>
<comment type="subunit">
    <text evidence="12">Monomer. Interacts with DnaB.</text>
</comment>
<dbReference type="SUPFAM" id="SSF56731">
    <property type="entry name" value="DNA primase core"/>
    <property type="match status" value="1"/>
</dbReference>
<dbReference type="HAMAP" id="MF_00974">
    <property type="entry name" value="DNA_primase_DnaG"/>
    <property type="match status" value="1"/>
</dbReference>
<keyword evidence="10 12" id="KW-0238">DNA-binding</keyword>
<dbReference type="Proteomes" id="UP000649799">
    <property type="component" value="Unassembled WGS sequence"/>
</dbReference>
<evidence type="ECO:0000313" key="17">
    <source>
        <dbReference type="Proteomes" id="UP000649799"/>
    </source>
</evidence>
<evidence type="ECO:0000256" key="4">
    <source>
        <dbReference type="ARBA" id="ARBA00022695"/>
    </source>
</evidence>
<keyword evidence="2 12" id="KW-0639">Primosome</keyword>
<dbReference type="Pfam" id="PF08275">
    <property type="entry name" value="DNAG_N"/>
    <property type="match status" value="1"/>
</dbReference>
<dbReference type="InterPro" id="IPR034151">
    <property type="entry name" value="TOPRIM_DnaG_bac"/>
</dbReference>
<feature type="domain" description="Toprim" evidence="15">
    <location>
        <begin position="263"/>
        <end position="344"/>
    </location>
</feature>
<keyword evidence="7 12" id="KW-0863">Zinc-finger</keyword>
<evidence type="ECO:0000256" key="14">
    <source>
        <dbReference type="SAM" id="MobiDB-lite"/>
    </source>
</evidence>
<accession>A0ABX0H4Y2</accession>
<evidence type="ECO:0000256" key="6">
    <source>
        <dbReference type="ARBA" id="ARBA00022723"/>
    </source>
</evidence>
<evidence type="ECO:0000256" key="8">
    <source>
        <dbReference type="ARBA" id="ARBA00022833"/>
    </source>
</evidence>
<comment type="catalytic activity">
    <reaction evidence="12">
        <text>ssDNA + n NTP = ssDNA/pppN(pN)n-1 hybrid + (n-1) diphosphate.</text>
        <dbReference type="EC" id="2.7.7.101"/>
    </reaction>
</comment>
<dbReference type="EMBL" id="JAANYN010000002">
    <property type="protein sequence ID" value="NHE56694.1"/>
    <property type="molecule type" value="Genomic_DNA"/>
</dbReference>
<dbReference type="PANTHER" id="PTHR30313:SF2">
    <property type="entry name" value="DNA PRIMASE"/>
    <property type="match status" value="1"/>
</dbReference>
<feature type="region of interest" description="Disordered" evidence="14">
    <location>
        <begin position="438"/>
        <end position="469"/>
    </location>
</feature>
<comment type="cofactor">
    <cofactor evidence="12 13">
        <name>Zn(2+)</name>
        <dbReference type="ChEBI" id="CHEBI:29105"/>
    </cofactor>
    <text evidence="12 13">Binds 1 zinc ion per monomer.</text>
</comment>
<evidence type="ECO:0000256" key="3">
    <source>
        <dbReference type="ARBA" id="ARBA00022679"/>
    </source>
</evidence>
<evidence type="ECO:0000256" key="10">
    <source>
        <dbReference type="ARBA" id="ARBA00023125"/>
    </source>
</evidence>
<evidence type="ECO:0000259" key="15">
    <source>
        <dbReference type="PROSITE" id="PS50880"/>
    </source>
</evidence>
<comment type="caution">
    <text evidence="16">The sequence shown here is derived from an EMBL/GenBank/DDBJ whole genome shotgun (WGS) entry which is preliminary data.</text>
</comment>
<dbReference type="Gene3D" id="3.40.1360.10">
    <property type="match status" value="1"/>
</dbReference>
<evidence type="ECO:0000256" key="9">
    <source>
        <dbReference type="ARBA" id="ARBA00022842"/>
    </source>
</evidence>
<dbReference type="InterPro" id="IPR019475">
    <property type="entry name" value="DNA_primase_DnaB-bd"/>
</dbReference>
<evidence type="ECO:0000256" key="2">
    <source>
        <dbReference type="ARBA" id="ARBA00022515"/>
    </source>
</evidence>
<dbReference type="Gene3D" id="3.90.580.10">
    <property type="entry name" value="Zinc finger, CHC2-type domain"/>
    <property type="match status" value="1"/>
</dbReference>
<keyword evidence="8 12" id="KW-0862">Zinc</keyword>
<keyword evidence="3 12" id="KW-0808">Transferase</keyword>
<dbReference type="PIRSF" id="PIRSF002811">
    <property type="entry name" value="DnaG"/>
    <property type="match status" value="1"/>
</dbReference>
<dbReference type="Pfam" id="PF10410">
    <property type="entry name" value="DnaB_bind"/>
    <property type="match status" value="1"/>
</dbReference>
<dbReference type="PANTHER" id="PTHR30313">
    <property type="entry name" value="DNA PRIMASE"/>
    <property type="match status" value="1"/>
</dbReference>
<dbReference type="InterPro" id="IPR050219">
    <property type="entry name" value="DnaG_primase"/>
</dbReference>
<dbReference type="Pfam" id="PF13155">
    <property type="entry name" value="Toprim_2"/>
    <property type="match status" value="1"/>
</dbReference>
<dbReference type="EC" id="2.7.7.101" evidence="12"/>
<sequence>MALSPQTTDKVKERVDIEEVVNDYVSLKKKGQNLWACCPFHQEKTPSFSVSPAKQIYKCFGCGKAGDPIQFIMDIEGIGFTEAIRHLAQKYGIEVEEETSQDPVDIQAYNERESLFIAVNFAKEFFQQNLKTEEGQSIGLSYFKERGFDPVTIEKFDLGYALDSWDQLLVQAKKSGFEVENLLKAGLVLERENNKGNYYDRFRGRVVFPIHNLSGKPIAFGARILTQDKKQPKYINSPETAIYHKSDVLYGIYQAKKAIRQEENCYLVEGYTDVISMHMAGIENVVASSGTSLTASQIKLIKRFSDQVTVLYDGDDAGIKASLRGIDMLLEGGLNVKAVVFPPGEDPDSFARKSGKSGFQNFLKTEEKDFIHFKIDLFASEAANDPIKKAEAIRQVVLSISKIPDPIVRSVYAKESARLLAMEEDILLTELNRQILKQQQRPGGQAEEAPPVEQMLPTSPEEEKDKLQPKNIKEERELIRILINYGFEKVSEEMHVCEYLLEEIKELEFDTPVFQKLLLHYKKALLQGILPKFDYFLDTQDGELKKEVINMIAQSREISLNWEIKHQIFTKKESDDLSDTSYRISLKLKSAYLKKMRLEVQEKIKEASESELNELLPVYMEINQLKTKIDQELGNVIPSRN</sequence>
<dbReference type="NCBIfam" id="TIGR01391">
    <property type="entry name" value="dnaG"/>
    <property type="match status" value="1"/>
</dbReference>
<comment type="domain">
    <text evidence="12">Contains an N-terminal zinc-binding domain, a central core domain that contains the primase activity, and a C-terminal DnaB-binding domain.</text>
</comment>
<dbReference type="InterPro" id="IPR006171">
    <property type="entry name" value="TOPRIM_dom"/>
</dbReference>
<comment type="similarity">
    <text evidence="12 13">Belongs to the DnaG primase family.</text>
</comment>
<dbReference type="Gene3D" id="3.90.980.10">
    <property type="entry name" value="DNA primase, catalytic core, N-terminal domain"/>
    <property type="match status" value="1"/>
</dbReference>
<name>A0ABX0H4Y2_9BACT</name>
<organism evidence="16 17">
    <name type="scientific">Cyclobacterium plantarum</name>
    <dbReference type="NCBI Taxonomy" id="2716263"/>
    <lineage>
        <taxon>Bacteria</taxon>
        <taxon>Pseudomonadati</taxon>
        <taxon>Bacteroidota</taxon>
        <taxon>Cytophagia</taxon>
        <taxon>Cytophagales</taxon>
        <taxon>Cyclobacteriaceae</taxon>
        <taxon>Cyclobacterium</taxon>
    </lineage>
</organism>
<dbReference type="InterPro" id="IPR036977">
    <property type="entry name" value="DNA_primase_Znf_CHC2"/>
</dbReference>
<dbReference type="InterPro" id="IPR002694">
    <property type="entry name" value="Znf_CHC2"/>
</dbReference>